<name>A0A5C3N976_9AGAM</name>
<feature type="domain" description="C2H2-type" evidence="3">
    <location>
        <begin position="497"/>
        <end position="524"/>
    </location>
</feature>
<dbReference type="Gene3D" id="3.30.160.60">
    <property type="entry name" value="Classic Zinc Finger"/>
    <property type="match status" value="1"/>
</dbReference>
<dbReference type="GO" id="GO:0008270">
    <property type="term" value="F:zinc ion binding"/>
    <property type="evidence" value="ECO:0007669"/>
    <property type="project" value="UniProtKB-KW"/>
</dbReference>
<dbReference type="OrthoDB" id="8922241at2759"/>
<dbReference type="AlphaFoldDB" id="A0A5C3N976"/>
<evidence type="ECO:0000259" key="3">
    <source>
        <dbReference type="PROSITE" id="PS50157"/>
    </source>
</evidence>
<dbReference type="EMBL" id="ML213507">
    <property type="protein sequence ID" value="TFK53397.1"/>
    <property type="molecule type" value="Genomic_DNA"/>
</dbReference>
<keyword evidence="1" id="KW-0862">Zinc</keyword>
<feature type="region of interest" description="Disordered" evidence="2">
    <location>
        <begin position="125"/>
        <end position="155"/>
    </location>
</feature>
<evidence type="ECO:0000256" key="2">
    <source>
        <dbReference type="SAM" id="MobiDB-lite"/>
    </source>
</evidence>
<protein>
    <recommendedName>
        <fullName evidence="3">C2H2-type domain-containing protein</fullName>
    </recommendedName>
</protein>
<dbReference type="InterPro" id="IPR013087">
    <property type="entry name" value="Znf_C2H2_type"/>
</dbReference>
<feature type="region of interest" description="Disordered" evidence="2">
    <location>
        <begin position="296"/>
        <end position="322"/>
    </location>
</feature>
<keyword evidence="5" id="KW-1185">Reference proteome</keyword>
<feature type="region of interest" description="Disordered" evidence="2">
    <location>
        <begin position="418"/>
        <end position="493"/>
    </location>
</feature>
<sequence length="566" mass="62197">MPDTYSFLLTVKSSRLRRISLHVSVGRIAVAEVPQLRLLLQTVRYKVHLCYQTQLNVFPFYSSPCCWSPDPFWTQLEASLARDEEFLARLPSISEPQQSPWLIDEPSHAQAQELVPFWGTLNNFNPDESSNGDQGGHLSPTSPTLLSPETSKDNSQADLLPVQAVSYPDQDSIHLHGSFGADQEHSEDSRLFFPSSSAGWAAPITDQQYKSLVSSDATRLEPTYAALTLASDTDIDTWAGYTSVHQEYEERPTYNAISTAELPEHAALAPSYLAPHEQTASSFFPAATDQTAQDASFGPLDQWTSPGNPDLPAGPLRRSGPPHQVDARFDDVAGNLSSRMPRVQSSSPMPLAVATSISTSSNPQMPTSQAVDIAVAGAPLEHGLEVPNQAVLRPAQKRKRTSDDHLLGAGSAADALTSLPMLPEDPHNTQMPMDQLAGPSAGDLNSVDTPPSKKQRANRADTHRSQTADQATESEEGTETLNDGGASEHQKKEKIPVPCDLCFRIFTGSYEMKRHRANHCKKNPNIRKGFTCTYCGQHLSRKDRDQIARHRITKKCLEHAERHAER</sequence>
<evidence type="ECO:0000313" key="4">
    <source>
        <dbReference type="EMBL" id="TFK53397.1"/>
    </source>
</evidence>
<evidence type="ECO:0000313" key="5">
    <source>
        <dbReference type="Proteomes" id="UP000305948"/>
    </source>
</evidence>
<dbReference type="Proteomes" id="UP000305948">
    <property type="component" value="Unassembled WGS sequence"/>
</dbReference>
<reference evidence="4 5" key="1">
    <citation type="journal article" date="2019" name="Nat. Ecol. Evol.">
        <title>Megaphylogeny resolves global patterns of mushroom evolution.</title>
        <authorList>
            <person name="Varga T."/>
            <person name="Krizsan K."/>
            <person name="Foldi C."/>
            <person name="Dima B."/>
            <person name="Sanchez-Garcia M."/>
            <person name="Sanchez-Ramirez S."/>
            <person name="Szollosi G.J."/>
            <person name="Szarkandi J.G."/>
            <person name="Papp V."/>
            <person name="Albert L."/>
            <person name="Andreopoulos W."/>
            <person name="Angelini C."/>
            <person name="Antonin V."/>
            <person name="Barry K.W."/>
            <person name="Bougher N.L."/>
            <person name="Buchanan P."/>
            <person name="Buyck B."/>
            <person name="Bense V."/>
            <person name="Catcheside P."/>
            <person name="Chovatia M."/>
            <person name="Cooper J."/>
            <person name="Damon W."/>
            <person name="Desjardin D."/>
            <person name="Finy P."/>
            <person name="Geml J."/>
            <person name="Haridas S."/>
            <person name="Hughes K."/>
            <person name="Justo A."/>
            <person name="Karasinski D."/>
            <person name="Kautmanova I."/>
            <person name="Kiss B."/>
            <person name="Kocsube S."/>
            <person name="Kotiranta H."/>
            <person name="LaButti K.M."/>
            <person name="Lechner B.E."/>
            <person name="Liimatainen K."/>
            <person name="Lipzen A."/>
            <person name="Lukacs Z."/>
            <person name="Mihaltcheva S."/>
            <person name="Morgado L.N."/>
            <person name="Niskanen T."/>
            <person name="Noordeloos M.E."/>
            <person name="Ohm R.A."/>
            <person name="Ortiz-Santana B."/>
            <person name="Ovrebo C."/>
            <person name="Racz N."/>
            <person name="Riley R."/>
            <person name="Savchenko A."/>
            <person name="Shiryaev A."/>
            <person name="Soop K."/>
            <person name="Spirin V."/>
            <person name="Szebenyi C."/>
            <person name="Tomsovsky M."/>
            <person name="Tulloss R.E."/>
            <person name="Uehling J."/>
            <person name="Grigoriev I.V."/>
            <person name="Vagvolgyi C."/>
            <person name="Papp T."/>
            <person name="Martin F.M."/>
            <person name="Miettinen O."/>
            <person name="Hibbett D.S."/>
            <person name="Nagy L.G."/>
        </authorList>
    </citation>
    <scope>NUCLEOTIDE SEQUENCE [LARGE SCALE GENOMIC DNA]</scope>
    <source>
        <strain evidence="4 5">OMC1185</strain>
    </source>
</reference>
<organism evidence="4 5">
    <name type="scientific">Heliocybe sulcata</name>
    <dbReference type="NCBI Taxonomy" id="5364"/>
    <lineage>
        <taxon>Eukaryota</taxon>
        <taxon>Fungi</taxon>
        <taxon>Dikarya</taxon>
        <taxon>Basidiomycota</taxon>
        <taxon>Agaricomycotina</taxon>
        <taxon>Agaricomycetes</taxon>
        <taxon>Gloeophyllales</taxon>
        <taxon>Gloeophyllaceae</taxon>
        <taxon>Heliocybe</taxon>
    </lineage>
</organism>
<feature type="compositionally biased region" description="Polar residues" evidence="2">
    <location>
        <begin position="139"/>
        <end position="155"/>
    </location>
</feature>
<dbReference type="PROSITE" id="PS50157">
    <property type="entry name" value="ZINC_FINGER_C2H2_2"/>
    <property type="match status" value="1"/>
</dbReference>
<proteinExistence type="predicted"/>
<accession>A0A5C3N976</accession>
<evidence type="ECO:0000256" key="1">
    <source>
        <dbReference type="PROSITE-ProRule" id="PRU00042"/>
    </source>
</evidence>
<keyword evidence="1" id="KW-0863">Zinc-finger</keyword>
<dbReference type="PROSITE" id="PS00028">
    <property type="entry name" value="ZINC_FINGER_C2H2_1"/>
    <property type="match status" value="1"/>
</dbReference>
<keyword evidence="1" id="KW-0479">Metal-binding</keyword>
<feature type="region of interest" description="Disordered" evidence="2">
    <location>
        <begin position="386"/>
        <end position="406"/>
    </location>
</feature>
<gene>
    <name evidence="4" type="ORF">OE88DRAFT_1789542</name>
</gene>